<dbReference type="Proteomes" id="UP000504632">
    <property type="component" value="Chromosome 4"/>
</dbReference>
<accession>A0A6J2V329</accession>
<dbReference type="PRINTS" id="PR01179">
    <property type="entry name" value="ODADCRBXLASE"/>
</dbReference>
<comment type="function">
    <text evidence="8">Catalyzes the first and rate-limiting step of polyamine biosynthesis that converts ornithine into putrescine, which is the precursor for the polyamines, spermidine and spermine. Polyamines are essential for cell proliferation and are implicated in cellular processes, ranging from DNA replication to apoptosis.</text>
</comment>
<keyword evidence="5" id="KW-0456">Lyase</keyword>
<dbReference type="Gene3D" id="3.20.20.10">
    <property type="entry name" value="Alanine racemase"/>
    <property type="match status" value="1"/>
</dbReference>
<evidence type="ECO:0000259" key="12">
    <source>
        <dbReference type="Pfam" id="PF02784"/>
    </source>
</evidence>
<dbReference type="PROSITE" id="PS00878">
    <property type="entry name" value="ODR_DC_2_1"/>
    <property type="match status" value="1"/>
</dbReference>
<evidence type="ECO:0000313" key="13">
    <source>
        <dbReference type="Proteomes" id="UP000504632"/>
    </source>
</evidence>
<dbReference type="FunFam" id="3.20.20.10:FF:000005">
    <property type="entry name" value="Ornithine decarboxylase"/>
    <property type="match status" value="1"/>
</dbReference>
<comment type="subunit">
    <text evidence="9">Homodimer. Only the dimer is catalytically active, as the active sites are constructed of residues from both monomers.</text>
</comment>
<dbReference type="PANTHER" id="PTHR11482">
    <property type="entry name" value="ARGININE/DIAMINOPIMELATE/ORNITHINE DECARBOXYLASE"/>
    <property type="match status" value="1"/>
</dbReference>
<dbReference type="SUPFAM" id="SSF50621">
    <property type="entry name" value="Alanine racemase C-terminal domain-like"/>
    <property type="match status" value="1"/>
</dbReference>
<keyword evidence="4" id="KW-0620">Polyamine biosynthesis</keyword>
<dbReference type="InterPro" id="IPR002433">
    <property type="entry name" value="Orn_de-COase"/>
</dbReference>
<evidence type="ECO:0000256" key="7">
    <source>
        <dbReference type="ARBA" id="ARBA00034138"/>
    </source>
</evidence>
<sequence length="434" mass="48615">MTSFCPKTLNISVIEDGMSALDFMNQRIEKFKKLGNRDAFHTADLGDILEKHLRWVENLPQVIPFYAVKCNNSRPILALLADLGACFDCASQSEIQQILSLGVTPDRIIYANPCKQESHIKYACIHGIQMMTFDSEDELDKISRCHDNGKLVLRIGVDDSRSSLRLNSKFGARLQDCCRLLERARELCLEVVGVSFHVGSGCRDPQAFRDAISASRKIFNMGIELGFKMNLLDIGGGYPGSKTFNPKFEEFADVIKFALNDFFPTDTGVQVIAEPGRYYVASACTLAVNVIGKKVLTDKSSNKNADDDMRAAGIFMYYVNDGIHGSFNMDDVANPKILYPQKKQALSCHKYPSIIWGPTCDSLDNLVEHCVLPELETGDWLLVDDMGAYTSVMGSKFNGFKEGDTHFVMTQASWRKMQRFCSQRSISERAEHLL</sequence>
<name>A0A6J2V329_CHACN</name>
<evidence type="ECO:0000256" key="2">
    <source>
        <dbReference type="ARBA" id="ARBA00008872"/>
    </source>
</evidence>
<evidence type="ECO:0000256" key="5">
    <source>
        <dbReference type="ARBA" id="ARBA00023239"/>
    </source>
</evidence>
<dbReference type="InterPro" id="IPR022653">
    <property type="entry name" value="De-COase2_pyr-phos_BS"/>
</dbReference>
<organism evidence="13 14">
    <name type="scientific">Chanos chanos</name>
    <name type="common">Milkfish</name>
    <name type="synonym">Mugil chanos</name>
    <dbReference type="NCBI Taxonomy" id="29144"/>
    <lineage>
        <taxon>Eukaryota</taxon>
        <taxon>Metazoa</taxon>
        <taxon>Chordata</taxon>
        <taxon>Craniata</taxon>
        <taxon>Vertebrata</taxon>
        <taxon>Euteleostomi</taxon>
        <taxon>Actinopterygii</taxon>
        <taxon>Neopterygii</taxon>
        <taxon>Teleostei</taxon>
        <taxon>Ostariophysi</taxon>
        <taxon>Gonorynchiformes</taxon>
        <taxon>Chanidae</taxon>
        <taxon>Chanos</taxon>
    </lineage>
</organism>
<evidence type="ECO:0000256" key="6">
    <source>
        <dbReference type="ARBA" id="ARBA00034115"/>
    </source>
</evidence>
<evidence type="ECO:0000256" key="8">
    <source>
        <dbReference type="ARBA" id="ARBA00037173"/>
    </source>
</evidence>
<gene>
    <name evidence="14" type="primary">LOC115809223</name>
</gene>
<dbReference type="OrthoDB" id="5034579at2759"/>
<dbReference type="GO" id="GO:0004586">
    <property type="term" value="F:ornithine decarboxylase activity"/>
    <property type="evidence" value="ECO:0007669"/>
    <property type="project" value="UniProtKB-EC"/>
</dbReference>
<feature type="domain" description="Orn/DAP/Arg decarboxylase 2 N-terminal" evidence="12">
    <location>
        <begin position="45"/>
        <end position="281"/>
    </location>
</feature>
<evidence type="ECO:0000313" key="14">
    <source>
        <dbReference type="RefSeq" id="XP_030626659.1"/>
    </source>
</evidence>
<dbReference type="InterPro" id="IPR029066">
    <property type="entry name" value="PLP-binding_barrel"/>
</dbReference>
<dbReference type="SUPFAM" id="SSF51419">
    <property type="entry name" value="PLP-binding barrel"/>
    <property type="match status" value="1"/>
</dbReference>
<dbReference type="Gene3D" id="2.40.37.10">
    <property type="entry name" value="Lyase, Ornithine Decarboxylase, Chain A, domain 1"/>
    <property type="match status" value="1"/>
</dbReference>
<dbReference type="InParanoid" id="A0A6J2V329"/>
<feature type="modified residue" description="N6-(pyridoxal phosphate)lysine" evidence="11">
    <location>
        <position position="69"/>
    </location>
</feature>
<dbReference type="PANTHER" id="PTHR11482:SF6">
    <property type="entry name" value="ORNITHINE DECARBOXYLASE 1-RELATED"/>
    <property type="match status" value="1"/>
</dbReference>
<keyword evidence="3 11" id="KW-0663">Pyridoxal phosphate</keyword>
<dbReference type="InterPro" id="IPR000183">
    <property type="entry name" value="Orn/DAP/Arg_de-COase"/>
</dbReference>
<dbReference type="GO" id="GO:0005737">
    <property type="term" value="C:cytoplasm"/>
    <property type="evidence" value="ECO:0007669"/>
    <property type="project" value="TreeGrafter"/>
</dbReference>
<comment type="cofactor">
    <cofactor evidence="1 11">
        <name>pyridoxal 5'-phosphate</name>
        <dbReference type="ChEBI" id="CHEBI:597326"/>
    </cofactor>
</comment>
<evidence type="ECO:0000256" key="1">
    <source>
        <dbReference type="ARBA" id="ARBA00001933"/>
    </source>
</evidence>
<dbReference type="InterPro" id="IPR022644">
    <property type="entry name" value="De-COase2_N"/>
</dbReference>
<feature type="active site" description="Proton donor" evidence="11">
    <location>
        <position position="360"/>
    </location>
</feature>
<dbReference type="GO" id="GO:0033387">
    <property type="term" value="P:putrescine biosynthetic process from arginine, via ornithine"/>
    <property type="evidence" value="ECO:0007669"/>
    <property type="project" value="TreeGrafter"/>
</dbReference>
<evidence type="ECO:0000256" key="9">
    <source>
        <dbReference type="ARBA" id="ARBA00046672"/>
    </source>
</evidence>
<evidence type="ECO:0000256" key="4">
    <source>
        <dbReference type="ARBA" id="ARBA00023115"/>
    </source>
</evidence>
<dbReference type="PRINTS" id="PR01182">
    <property type="entry name" value="ORNDCRBXLASE"/>
</dbReference>
<proteinExistence type="inferred from homology"/>
<dbReference type="RefSeq" id="XP_030626659.1">
    <property type="nucleotide sequence ID" value="XM_030770799.1"/>
</dbReference>
<keyword evidence="13" id="KW-1185">Reference proteome</keyword>
<comment type="pathway">
    <text evidence="6">Amine and polyamine biosynthesis; putrescine biosynthesis via L-ornithine pathway; putrescine from L-ornithine: step 1/1.</text>
</comment>
<comment type="similarity">
    <text evidence="2">Belongs to the Orn/Lys/Arg decarboxylase class-II family.</text>
</comment>
<dbReference type="AlphaFoldDB" id="A0A6J2V329"/>
<evidence type="ECO:0000256" key="10">
    <source>
        <dbReference type="ARBA" id="ARBA00049127"/>
    </source>
</evidence>
<comment type="catalytic activity">
    <reaction evidence="10">
        <text>L-ornithine + H(+) = putrescine + CO2</text>
        <dbReference type="Rhea" id="RHEA:22964"/>
        <dbReference type="ChEBI" id="CHEBI:15378"/>
        <dbReference type="ChEBI" id="CHEBI:16526"/>
        <dbReference type="ChEBI" id="CHEBI:46911"/>
        <dbReference type="ChEBI" id="CHEBI:326268"/>
        <dbReference type="EC" id="4.1.1.17"/>
    </reaction>
</comment>
<dbReference type="InterPro" id="IPR009006">
    <property type="entry name" value="Ala_racemase/Decarboxylase_C"/>
</dbReference>
<dbReference type="Pfam" id="PF02784">
    <property type="entry name" value="Orn_Arg_deC_N"/>
    <property type="match status" value="1"/>
</dbReference>
<dbReference type="EC" id="4.1.1.17" evidence="7"/>
<dbReference type="GeneID" id="115809223"/>
<dbReference type="CDD" id="cd00622">
    <property type="entry name" value="PLPDE_III_ODC"/>
    <property type="match status" value="1"/>
</dbReference>
<protein>
    <recommendedName>
        <fullName evidence="7">ornithine decarboxylase</fullName>
        <ecNumber evidence="7">4.1.1.17</ecNumber>
    </recommendedName>
</protein>
<evidence type="ECO:0000256" key="3">
    <source>
        <dbReference type="ARBA" id="ARBA00022898"/>
    </source>
</evidence>
<reference evidence="14" key="1">
    <citation type="submission" date="2025-08" db="UniProtKB">
        <authorList>
            <consortium name="RefSeq"/>
        </authorList>
    </citation>
    <scope>IDENTIFICATION</scope>
</reference>
<evidence type="ECO:0000256" key="11">
    <source>
        <dbReference type="PIRSR" id="PIRSR600183-50"/>
    </source>
</evidence>